<dbReference type="Pfam" id="PF14693">
    <property type="entry name" value="Ribosomal_TL5_C"/>
    <property type="match status" value="1"/>
</dbReference>
<dbReference type="PANTHER" id="PTHR33284">
    <property type="entry name" value="RIBOSOMAL PROTEIN L25/GLN-TRNA SYNTHETASE, ANTI-CODON-BINDING DOMAIN-CONTAINING PROTEIN"/>
    <property type="match status" value="1"/>
</dbReference>
<comment type="function">
    <text evidence="5">This is one of the proteins that binds to the 5S RNA in the ribosome where it forms part of the central protuberance.</text>
</comment>
<gene>
    <name evidence="5" type="primary">rplY</name>
    <name evidence="5" type="synonym">ctc</name>
    <name evidence="8" type="ORF">PHILAsVB114_00960</name>
</gene>
<sequence length="210" mass="22168">MAEITINGIRRTEFGKGASRRARRDGLVPAVIYGHGEKPSHITLPARELGVALKTSNVLLDIVVDGKTELTLPKAIVRHPIKLTLDHIDLVIVRRGEKVVVSVPVHATGEYDRDGILEHVNNTIEVETEATSIPSHLDLDIAGLVAGTSKYAADVVLPAGVVLISDPKMIVVHLSERSTAVEEVVVPAADAAAPAEGAPAADASAEKKDA</sequence>
<dbReference type="InterPro" id="IPR020056">
    <property type="entry name" value="Rbsml_bL25/Gln-tRNA_synth_N"/>
</dbReference>
<keyword evidence="3 5" id="KW-0689">Ribosomal protein</keyword>
<dbReference type="GO" id="GO:0006412">
    <property type="term" value="P:translation"/>
    <property type="evidence" value="ECO:0007669"/>
    <property type="project" value="UniProtKB-UniRule"/>
</dbReference>
<dbReference type="GO" id="GO:0022625">
    <property type="term" value="C:cytosolic large ribosomal subunit"/>
    <property type="evidence" value="ECO:0007669"/>
    <property type="project" value="TreeGrafter"/>
</dbReference>
<dbReference type="CDD" id="cd00495">
    <property type="entry name" value="Ribosomal_L25_TL5_CTC"/>
    <property type="match status" value="1"/>
</dbReference>
<dbReference type="InterPro" id="IPR020057">
    <property type="entry name" value="Ribosomal_bL25_b-dom"/>
</dbReference>
<keyword evidence="2 5" id="KW-0694">RNA-binding</keyword>
<evidence type="ECO:0000259" key="7">
    <source>
        <dbReference type="Pfam" id="PF14693"/>
    </source>
</evidence>
<dbReference type="KEGG" id="plim:PHILAsVB114_00960"/>
<dbReference type="PANTHER" id="PTHR33284:SF1">
    <property type="entry name" value="RIBOSOMAL PROTEIN L25_GLN-TRNA SYNTHETASE, ANTI-CODON-BINDING DOMAIN-CONTAINING PROTEIN"/>
    <property type="match status" value="1"/>
</dbReference>
<dbReference type="InterPro" id="IPR011035">
    <property type="entry name" value="Ribosomal_bL25/Gln-tRNA_synth"/>
</dbReference>
<keyword evidence="9" id="KW-1185">Reference proteome</keyword>
<dbReference type="Gene3D" id="2.40.240.10">
    <property type="entry name" value="Ribosomal Protein L25, Chain P"/>
    <property type="match status" value="1"/>
</dbReference>
<organism evidence="8 9">
    <name type="scientific">Candidatus Planktophila limnetica</name>
    <dbReference type="NCBI Taxonomy" id="573600"/>
    <lineage>
        <taxon>Bacteria</taxon>
        <taxon>Bacillati</taxon>
        <taxon>Actinomycetota</taxon>
        <taxon>Actinomycetes</taxon>
        <taxon>Candidatus Nanopelagicales</taxon>
        <taxon>Candidatus Nanopelagicaceae</taxon>
        <taxon>Candidatus Planktophila</taxon>
    </lineage>
</organism>
<dbReference type="InterPro" id="IPR001021">
    <property type="entry name" value="Ribosomal_bL25_long"/>
</dbReference>
<dbReference type="AlphaFoldDB" id="A0A249LDR7"/>
<keyword evidence="4 5" id="KW-0687">Ribonucleoprotein</keyword>
<dbReference type="GO" id="GO:0008097">
    <property type="term" value="F:5S rRNA binding"/>
    <property type="evidence" value="ECO:0007669"/>
    <property type="project" value="InterPro"/>
</dbReference>
<dbReference type="Pfam" id="PF01386">
    <property type="entry name" value="Ribosomal_L25p"/>
    <property type="match status" value="1"/>
</dbReference>
<proteinExistence type="inferred from homology"/>
<evidence type="ECO:0000256" key="3">
    <source>
        <dbReference type="ARBA" id="ARBA00022980"/>
    </source>
</evidence>
<dbReference type="RefSeq" id="WP_095697550.1">
    <property type="nucleotide sequence ID" value="NZ_CP016782.1"/>
</dbReference>
<reference evidence="8 9" key="1">
    <citation type="submission" date="2016-07" db="EMBL/GenBank/DDBJ databases">
        <title>High microdiversification within the ubiquitous acI lineage of Actinobacteria.</title>
        <authorList>
            <person name="Neuenschwander S.M."/>
            <person name="Salcher M."/>
            <person name="Ghai R."/>
            <person name="Pernthaler J."/>
        </authorList>
    </citation>
    <scope>NUCLEOTIDE SEQUENCE [LARGE SCALE GENOMIC DNA]</scope>
    <source>
        <strain evidence="8">MMS-VB-114</strain>
    </source>
</reference>
<dbReference type="Proteomes" id="UP000217221">
    <property type="component" value="Chromosome"/>
</dbReference>
<dbReference type="NCBIfam" id="TIGR00731">
    <property type="entry name" value="bL25_bact_ctc"/>
    <property type="match status" value="1"/>
</dbReference>
<accession>A0A249LDR7</accession>
<dbReference type="OrthoDB" id="5242980at2"/>
<keyword evidence="1 5" id="KW-0699">rRNA-binding</keyword>
<comment type="similarity">
    <text evidence="5">Belongs to the bacterial ribosomal protein bL25 family. CTC subfamily.</text>
</comment>
<dbReference type="Gene3D" id="2.170.120.20">
    <property type="entry name" value="Ribosomal protein L25, beta domain"/>
    <property type="match status" value="1"/>
</dbReference>
<dbReference type="InterPro" id="IPR037121">
    <property type="entry name" value="Ribosomal_bL25_C"/>
</dbReference>
<dbReference type="NCBIfam" id="NF004131">
    <property type="entry name" value="PRK05618.2-1"/>
    <property type="match status" value="1"/>
</dbReference>
<evidence type="ECO:0000313" key="8">
    <source>
        <dbReference type="EMBL" id="ASY27258.1"/>
    </source>
</evidence>
<dbReference type="SUPFAM" id="SSF50715">
    <property type="entry name" value="Ribosomal protein L25-like"/>
    <property type="match status" value="1"/>
</dbReference>
<evidence type="ECO:0000256" key="2">
    <source>
        <dbReference type="ARBA" id="ARBA00022884"/>
    </source>
</evidence>
<feature type="domain" description="Large ribosomal subunit protein bL25 beta" evidence="7">
    <location>
        <begin position="98"/>
        <end position="176"/>
    </location>
</feature>
<name>A0A249LDR7_9ACTN</name>
<dbReference type="InterPro" id="IPR020930">
    <property type="entry name" value="Ribosomal_uL5_bac-type"/>
</dbReference>
<evidence type="ECO:0000313" key="9">
    <source>
        <dbReference type="Proteomes" id="UP000217221"/>
    </source>
</evidence>
<dbReference type="HAMAP" id="MF_01334">
    <property type="entry name" value="Ribosomal_bL25_CTC"/>
    <property type="match status" value="1"/>
</dbReference>
<comment type="subunit">
    <text evidence="5">Part of the 50S ribosomal subunit; part of the 5S rRNA/L5/L18/L25 subcomplex. Contacts the 5S rRNA. Binds to the 5S rRNA independently of L5 and L18.</text>
</comment>
<feature type="domain" description="Large ribosomal subunit protein bL25 L25" evidence="6">
    <location>
        <begin position="7"/>
        <end position="90"/>
    </location>
</feature>
<evidence type="ECO:0000259" key="6">
    <source>
        <dbReference type="Pfam" id="PF01386"/>
    </source>
</evidence>
<dbReference type="GO" id="GO:0003735">
    <property type="term" value="F:structural constituent of ribosome"/>
    <property type="evidence" value="ECO:0007669"/>
    <property type="project" value="InterPro"/>
</dbReference>
<evidence type="ECO:0000256" key="1">
    <source>
        <dbReference type="ARBA" id="ARBA00022730"/>
    </source>
</evidence>
<evidence type="ECO:0000256" key="4">
    <source>
        <dbReference type="ARBA" id="ARBA00023274"/>
    </source>
</evidence>
<protein>
    <recommendedName>
        <fullName evidence="5">Large ribosomal subunit protein bL25</fullName>
    </recommendedName>
    <alternativeName>
        <fullName evidence="5">General stress protein CTC</fullName>
    </alternativeName>
</protein>
<dbReference type="EMBL" id="CP016782">
    <property type="protein sequence ID" value="ASY27258.1"/>
    <property type="molecule type" value="Genomic_DNA"/>
</dbReference>
<dbReference type="InterPro" id="IPR029751">
    <property type="entry name" value="Ribosomal_L25_dom"/>
</dbReference>
<evidence type="ECO:0000256" key="5">
    <source>
        <dbReference type="HAMAP-Rule" id="MF_01334"/>
    </source>
</evidence>